<dbReference type="CDD" id="cd00130">
    <property type="entry name" value="PAS"/>
    <property type="match status" value="1"/>
</dbReference>
<feature type="transmembrane region" description="Helical" evidence="1">
    <location>
        <begin position="84"/>
        <end position="105"/>
    </location>
</feature>
<evidence type="ECO:0000313" key="6">
    <source>
        <dbReference type="Proteomes" id="UP000254925"/>
    </source>
</evidence>
<dbReference type="CDD" id="cd01948">
    <property type="entry name" value="EAL"/>
    <property type="match status" value="1"/>
</dbReference>
<dbReference type="SMART" id="SM00052">
    <property type="entry name" value="EAL"/>
    <property type="match status" value="1"/>
</dbReference>
<dbReference type="PROSITE" id="PS50924">
    <property type="entry name" value="MHYT"/>
    <property type="match status" value="1"/>
</dbReference>
<dbReference type="Pfam" id="PF13426">
    <property type="entry name" value="PAS_9"/>
    <property type="match status" value="1"/>
</dbReference>
<organism evidence="5 6">
    <name type="scientific">Microvirga subterranea</name>
    <dbReference type="NCBI Taxonomy" id="186651"/>
    <lineage>
        <taxon>Bacteria</taxon>
        <taxon>Pseudomonadati</taxon>
        <taxon>Pseudomonadota</taxon>
        <taxon>Alphaproteobacteria</taxon>
        <taxon>Hyphomicrobiales</taxon>
        <taxon>Methylobacteriaceae</taxon>
        <taxon>Microvirga</taxon>
    </lineage>
</organism>
<gene>
    <name evidence="5" type="ORF">DES45_10491</name>
</gene>
<evidence type="ECO:0000256" key="1">
    <source>
        <dbReference type="PROSITE-ProRule" id="PRU00244"/>
    </source>
</evidence>
<evidence type="ECO:0000259" key="3">
    <source>
        <dbReference type="PROSITE" id="PS50887"/>
    </source>
</evidence>
<dbReference type="PROSITE" id="PS50887">
    <property type="entry name" value="GGDEF"/>
    <property type="match status" value="1"/>
</dbReference>
<dbReference type="Gene3D" id="3.30.450.20">
    <property type="entry name" value="PAS domain"/>
    <property type="match status" value="1"/>
</dbReference>
<feature type="transmembrane region" description="Helical" evidence="1">
    <location>
        <begin position="146"/>
        <end position="166"/>
    </location>
</feature>
<dbReference type="SMART" id="SM00267">
    <property type="entry name" value="GGDEF"/>
    <property type="match status" value="1"/>
</dbReference>
<accession>A0A370HLF9</accession>
<dbReference type="RefSeq" id="WP_114770081.1">
    <property type="nucleotide sequence ID" value="NZ_QQBB01000004.1"/>
</dbReference>
<reference evidence="5 6" key="1">
    <citation type="submission" date="2018-07" db="EMBL/GenBank/DDBJ databases">
        <title>Genomic Encyclopedia of Type Strains, Phase IV (KMG-IV): sequencing the most valuable type-strain genomes for metagenomic binning, comparative biology and taxonomic classification.</title>
        <authorList>
            <person name="Goeker M."/>
        </authorList>
    </citation>
    <scope>NUCLEOTIDE SEQUENCE [LARGE SCALE GENOMIC DNA]</scope>
    <source>
        <strain evidence="5 6">DSM 14364</strain>
    </source>
</reference>
<dbReference type="Pfam" id="PF00990">
    <property type="entry name" value="GGDEF"/>
    <property type="match status" value="1"/>
</dbReference>
<dbReference type="Pfam" id="PF03707">
    <property type="entry name" value="MHYT"/>
    <property type="match status" value="2"/>
</dbReference>
<feature type="transmembrane region" description="Helical" evidence="1">
    <location>
        <begin position="16"/>
        <end position="36"/>
    </location>
</feature>
<feature type="domain" description="MHYT" evidence="4">
    <location>
        <begin position="12"/>
        <end position="199"/>
    </location>
</feature>
<dbReference type="NCBIfam" id="TIGR00229">
    <property type="entry name" value="sensory_box"/>
    <property type="match status" value="1"/>
</dbReference>
<evidence type="ECO:0000259" key="4">
    <source>
        <dbReference type="PROSITE" id="PS50924"/>
    </source>
</evidence>
<dbReference type="SMART" id="SM00091">
    <property type="entry name" value="PAS"/>
    <property type="match status" value="1"/>
</dbReference>
<dbReference type="CDD" id="cd01949">
    <property type="entry name" value="GGDEF"/>
    <property type="match status" value="1"/>
</dbReference>
<dbReference type="InterPro" id="IPR000014">
    <property type="entry name" value="PAS"/>
</dbReference>
<dbReference type="NCBIfam" id="TIGR00254">
    <property type="entry name" value="GGDEF"/>
    <property type="match status" value="1"/>
</dbReference>
<dbReference type="SUPFAM" id="SSF141868">
    <property type="entry name" value="EAL domain-like"/>
    <property type="match status" value="1"/>
</dbReference>
<feature type="domain" description="GGDEF" evidence="3">
    <location>
        <begin position="395"/>
        <end position="527"/>
    </location>
</feature>
<dbReference type="PANTHER" id="PTHR44757:SF2">
    <property type="entry name" value="BIOFILM ARCHITECTURE MAINTENANCE PROTEIN MBAA"/>
    <property type="match status" value="1"/>
</dbReference>
<dbReference type="Proteomes" id="UP000254925">
    <property type="component" value="Unassembled WGS sequence"/>
</dbReference>
<dbReference type="InterPro" id="IPR000160">
    <property type="entry name" value="GGDEF_dom"/>
</dbReference>
<protein>
    <submittedName>
        <fullName evidence="5">PAS domain S-box-containing protein/diguanylate cyclase (GGDEF)-like protein</fullName>
    </submittedName>
</protein>
<feature type="domain" description="EAL" evidence="2">
    <location>
        <begin position="536"/>
        <end position="786"/>
    </location>
</feature>
<name>A0A370HLF9_9HYPH</name>
<feature type="transmembrane region" description="Helical" evidence="1">
    <location>
        <begin position="112"/>
        <end position="134"/>
    </location>
</feature>
<keyword evidence="1" id="KW-0812">Transmembrane</keyword>
<dbReference type="InterPro" id="IPR005330">
    <property type="entry name" value="MHYT_dom"/>
</dbReference>
<dbReference type="InterPro" id="IPR029787">
    <property type="entry name" value="Nucleotide_cyclase"/>
</dbReference>
<dbReference type="InterPro" id="IPR035919">
    <property type="entry name" value="EAL_sf"/>
</dbReference>
<keyword evidence="6" id="KW-1185">Reference proteome</keyword>
<keyword evidence="1" id="KW-0472">Membrane</keyword>
<comment type="caution">
    <text evidence="5">The sequence shown here is derived from an EMBL/GenBank/DDBJ whole genome shotgun (WGS) entry which is preliminary data.</text>
</comment>
<evidence type="ECO:0000259" key="2">
    <source>
        <dbReference type="PROSITE" id="PS50883"/>
    </source>
</evidence>
<dbReference type="InterPro" id="IPR043128">
    <property type="entry name" value="Rev_trsase/Diguanyl_cyclase"/>
</dbReference>
<dbReference type="InterPro" id="IPR052155">
    <property type="entry name" value="Biofilm_reg_signaling"/>
</dbReference>
<dbReference type="Pfam" id="PF00563">
    <property type="entry name" value="EAL"/>
    <property type="match status" value="1"/>
</dbReference>
<keyword evidence="1" id="KW-1133">Transmembrane helix</keyword>
<dbReference type="SUPFAM" id="SSF55785">
    <property type="entry name" value="PYP-like sensor domain (PAS domain)"/>
    <property type="match status" value="1"/>
</dbReference>
<dbReference type="OrthoDB" id="9814202at2"/>
<dbReference type="SUPFAM" id="SSF55073">
    <property type="entry name" value="Nucleotide cyclase"/>
    <property type="match status" value="1"/>
</dbReference>
<feature type="transmembrane region" description="Helical" evidence="1">
    <location>
        <begin position="215"/>
        <end position="237"/>
    </location>
</feature>
<dbReference type="PROSITE" id="PS50883">
    <property type="entry name" value="EAL"/>
    <property type="match status" value="1"/>
</dbReference>
<feature type="transmembrane region" description="Helical" evidence="1">
    <location>
        <begin position="173"/>
        <end position="195"/>
    </location>
</feature>
<dbReference type="InterPro" id="IPR001633">
    <property type="entry name" value="EAL_dom"/>
</dbReference>
<feature type="transmembrane region" description="Helical" evidence="1">
    <location>
        <begin position="48"/>
        <end position="72"/>
    </location>
</feature>
<dbReference type="Gene3D" id="3.20.20.450">
    <property type="entry name" value="EAL domain"/>
    <property type="match status" value="1"/>
</dbReference>
<dbReference type="PANTHER" id="PTHR44757">
    <property type="entry name" value="DIGUANYLATE CYCLASE DGCP"/>
    <property type="match status" value="1"/>
</dbReference>
<sequence length="788" mass="84815">MLTVYDCLVTRHDLRLVALAAVVCALASFTVLNLLNHVRRSEGPSRQVWIYVAAVAGGFGTWATHFIGMLAFSPDLNTGYDIGLTALSLLAAICIMGLGMTVALLGASRWSAWLGGAVMGGGIASMHYLGMAAFQVPGRLSWDGSLVATSIAAGIVLGAAAMRVGLRDGRMRSALAGAVLLTLAIAGHHFTAMGAVTIAPDPTRQVSAVALSSEWLAVAVALASFAILVLSFAGLALDLRDRRRARLEIERMRSLANAAVEGLLVCDGETVVSANSSFTGLTGFSPGDIVGADLSTLLPLPDVIARLLACPDQAVEADLRQSGGGVIPVELIMRTVTYADKPHNVIAVRDLRDRKQAEARIHFLAHHDALTGLANRTSFDHRLDLDIETHRKTQERFAVLCLDLDRFKEINDIFGHSAGDHLLCKAAEKLKAALDDDQMLARVGGDEFAVIMPGLRDPVQAGRLAERLLQALEGKQDGGPFDLISVSIGIAIYPDDASGRTALLSNADAALYRAKKEGRGTYRFFEVAMSEEVRERRMIEHDLRLAIEKGEMAIAYQPQTRIGTQEITGFEALLRWNHPVRGDMSPAVFIPIAEESGIILRIGEWVLREACREASSWDRPLKIAVNVSALQVNNPTFVTLVQAILDESGLAPERLELEITESVLIRDPERALQTLTQLKAIGVSIAMDDFGTGYSSLSNLRNFPFDKIKIDRSFVRAIDVNIQAAAIVRAVLGLGRGLGLPVIAEGVETNGELAFLNAEGCREAQGYLFGQPAPIEMFRSVTHAEAVA</sequence>
<dbReference type="GO" id="GO:0003824">
    <property type="term" value="F:catalytic activity"/>
    <property type="evidence" value="ECO:0007669"/>
    <property type="project" value="UniProtKB-ARBA"/>
</dbReference>
<dbReference type="FunFam" id="3.30.70.270:FF:000001">
    <property type="entry name" value="Diguanylate cyclase domain protein"/>
    <property type="match status" value="1"/>
</dbReference>
<dbReference type="InterPro" id="IPR035965">
    <property type="entry name" value="PAS-like_dom_sf"/>
</dbReference>
<dbReference type="Gene3D" id="3.30.70.270">
    <property type="match status" value="1"/>
</dbReference>
<dbReference type="GO" id="GO:0016020">
    <property type="term" value="C:membrane"/>
    <property type="evidence" value="ECO:0007669"/>
    <property type="project" value="UniProtKB-UniRule"/>
</dbReference>
<proteinExistence type="predicted"/>
<dbReference type="AlphaFoldDB" id="A0A370HLF9"/>
<dbReference type="EMBL" id="QQBB01000004">
    <property type="protein sequence ID" value="RDI59180.1"/>
    <property type="molecule type" value="Genomic_DNA"/>
</dbReference>
<evidence type="ECO:0000313" key="5">
    <source>
        <dbReference type="EMBL" id="RDI59180.1"/>
    </source>
</evidence>